<keyword evidence="3" id="KW-1185">Reference proteome</keyword>
<dbReference type="EMBL" id="BMMM01000009">
    <property type="protein sequence ID" value="GGN73544.1"/>
    <property type="molecule type" value="Genomic_DNA"/>
</dbReference>
<feature type="compositionally biased region" description="Basic and acidic residues" evidence="1">
    <location>
        <begin position="108"/>
        <end position="143"/>
    </location>
</feature>
<comment type="caution">
    <text evidence="2">The sequence shown here is derived from an EMBL/GenBank/DDBJ whole genome shotgun (WGS) entry which is preliminary data.</text>
</comment>
<evidence type="ECO:0000313" key="2">
    <source>
        <dbReference type="EMBL" id="GGN73544.1"/>
    </source>
</evidence>
<feature type="compositionally biased region" description="Basic and acidic residues" evidence="1">
    <location>
        <begin position="179"/>
        <end position="188"/>
    </location>
</feature>
<sequence>MAALRRAPRVVRAAATGQGDHAGTGRGADERHARSGQGHERGEEPRSQVGERARHRGGDRESVGEGADERDGALTAPVRETAHERPAGHLPDGERATDQPRRPQRITRPRDEQHTAELDGGDGKPVEEGHDRESRPGQRDHAAVGRQGGGRVRWDVPPRVPVPHRSTPATRACPDACVDDTKGGRAGT</sequence>
<feature type="region of interest" description="Disordered" evidence="1">
    <location>
        <begin position="1"/>
        <end position="188"/>
    </location>
</feature>
<protein>
    <submittedName>
        <fullName evidence="2">Uncharacterized protein</fullName>
    </submittedName>
</protein>
<gene>
    <name evidence="2" type="ORF">GCM10011579_051700</name>
</gene>
<accession>A0A917Y7P2</accession>
<dbReference type="Proteomes" id="UP000600365">
    <property type="component" value="Unassembled WGS sequence"/>
</dbReference>
<organism evidence="2 3">
    <name type="scientific">Streptomyces albiflavescens</name>
    <dbReference type="NCBI Taxonomy" id="1623582"/>
    <lineage>
        <taxon>Bacteria</taxon>
        <taxon>Bacillati</taxon>
        <taxon>Actinomycetota</taxon>
        <taxon>Actinomycetes</taxon>
        <taxon>Kitasatosporales</taxon>
        <taxon>Streptomycetaceae</taxon>
        <taxon>Streptomyces</taxon>
    </lineage>
</organism>
<evidence type="ECO:0000256" key="1">
    <source>
        <dbReference type="SAM" id="MobiDB-lite"/>
    </source>
</evidence>
<proteinExistence type="predicted"/>
<feature type="compositionally biased region" description="Basic and acidic residues" evidence="1">
    <location>
        <begin position="80"/>
        <end position="101"/>
    </location>
</feature>
<reference evidence="2 3" key="1">
    <citation type="journal article" date="2014" name="Int. J. Syst. Evol. Microbiol.">
        <title>Complete genome sequence of Corynebacterium casei LMG S-19264T (=DSM 44701T), isolated from a smear-ripened cheese.</title>
        <authorList>
            <consortium name="US DOE Joint Genome Institute (JGI-PGF)"/>
            <person name="Walter F."/>
            <person name="Albersmeier A."/>
            <person name="Kalinowski J."/>
            <person name="Ruckert C."/>
        </authorList>
    </citation>
    <scope>NUCLEOTIDE SEQUENCE [LARGE SCALE GENOMIC DNA]</scope>
    <source>
        <strain evidence="2 3">CGMCC 4.7111</strain>
    </source>
</reference>
<name>A0A917Y7P2_9ACTN</name>
<feature type="compositionally biased region" description="Basic and acidic residues" evidence="1">
    <location>
        <begin position="27"/>
        <end position="72"/>
    </location>
</feature>
<feature type="compositionally biased region" description="Low complexity" evidence="1">
    <location>
        <begin position="1"/>
        <end position="15"/>
    </location>
</feature>
<evidence type="ECO:0000313" key="3">
    <source>
        <dbReference type="Proteomes" id="UP000600365"/>
    </source>
</evidence>
<dbReference type="AlphaFoldDB" id="A0A917Y7P2"/>